<dbReference type="PANTHER" id="PTHR16128:SF5">
    <property type="entry name" value="FAD_NAD(P)-BINDING OXIDOREDUCTASE FAMILY PROTEIN"/>
    <property type="match status" value="1"/>
</dbReference>
<proteinExistence type="predicted"/>
<dbReference type="InterPro" id="IPR036188">
    <property type="entry name" value="FAD/NAD-bd_sf"/>
</dbReference>
<dbReference type="EMBL" id="BMKF01000002">
    <property type="protein sequence ID" value="GGB78396.1"/>
    <property type="molecule type" value="Genomic_DNA"/>
</dbReference>
<keyword evidence="3" id="KW-1185">Reference proteome</keyword>
<dbReference type="RefSeq" id="WP_084393253.1">
    <property type="nucleotide sequence ID" value="NZ_BMKF01000002.1"/>
</dbReference>
<name>A0ABQ1JUI4_9PROT</name>
<sequence>MKIAIIGAGIAGLAAADELSRAGHDIVLHDKGRGAGGRMSTRRAQTPSGKCRWDHGAQYFTVRSEAFRTRLKPLMDAGAIAQWSPRLVTAETAEGRWTFAERSLEDEMFVGTPSMNALIKAMAETHKVHWSSRVMAIETDGAVKTLVLEGGGRDGPFDAVVCAIPAEQAASLLEPVSPRLASEASGVRSAPCWAAMLAFEGDVGVDWDGASVRQGPLAWVARDGSKPGRGNAETWVLHATPEWATASLDLAPQEAADLLARAFIELIGAPSPVYSAAHRWLLAKVESGVGEAFGWDANASIGAVGDWRIAPRVEAAWQSGHSLGEFLSR</sequence>
<evidence type="ECO:0000313" key="3">
    <source>
        <dbReference type="Proteomes" id="UP000628854"/>
    </source>
</evidence>
<organism evidence="2 3">
    <name type="scientific">Henriciella pelagia</name>
    <dbReference type="NCBI Taxonomy" id="1977912"/>
    <lineage>
        <taxon>Bacteria</taxon>
        <taxon>Pseudomonadati</taxon>
        <taxon>Pseudomonadota</taxon>
        <taxon>Alphaproteobacteria</taxon>
        <taxon>Hyphomonadales</taxon>
        <taxon>Hyphomonadaceae</taxon>
        <taxon>Henriciella</taxon>
    </lineage>
</organism>
<reference evidence="3" key="1">
    <citation type="journal article" date="2019" name="Int. J. Syst. Evol. Microbiol.">
        <title>The Global Catalogue of Microorganisms (GCM) 10K type strain sequencing project: providing services to taxonomists for standard genome sequencing and annotation.</title>
        <authorList>
            <consortium name="The Broad Institute Genomics Platform"/>
            <consortium name="The Broad Institute Genome Sequencing Center for Infectious Disease"/>
            <person name="Wu L."/>
            <person name="Ma J."/>
        </authorList>
    </citation>
    <scope>NUCLEOTIDE SEQUENCE [LARGE SCALE GENOMIC DNA]</scope>
    <source>
        <strain evidence="3">CGMCC 1.15928</strain>
    </source>
</reference>
<dbReference type="PANTHER" id="PTHR16128">
    <property type="entry name" value="FAD/NAD(P)-BINDING OXIDOREDUCTASE FAMILY PROTEIN"/>
    <property type="match status" value="1"/>
</dbReference>
<dbReference type="Gene3D" id="3.50.50.60">
    <property type="entry name" value="FAD/NAD(P)-binding domain"/>
    <property type="match status" value="1"/>
</dbReference>
<dbReference type="InterPro" id="IPR002937">
    <property type="entry name" value="Amino_oxidase"/>
</dbReference>
<evidence type="ECO:0000313" key="2">
    <source>
        <dbReference type="EMBL" id="GGB78396.1"/>
    </source>
</evidence>
<dbReference type="Pfam" id="PF01593">
    <property type="entry name" value="Amino_oxidase"/>
    <property type="match status" value="1"/>
</dbReference>
<dbReference type="Gene3D" id="3.90.660.10">
    <property type="match status" value="1"/>
</dbReference>
<dbReference type="SUPFAM" id="SSF51905">
    <property type="entry name" value="FAD/NAD(P)-binding domain"/>
    <property type="match status" value="1"/>
</dbReference>
<evidence type="ECO:0000259" key="1">
    <source>
        <dbReference type="Pfam" id="PF01593"/>
    </source>
</evidence>
<dbReference type="Pfam" id="PF13450">
    <property type="entry name" value="NAD_binding_8"/>
    <property type="match status" value="1"/>
</dbReference>
<comment type="caution">
    <text evidence="2">The sequence shown here is derived from an EMBL/GenBank/DDBJ whole genome shotgun (WGS) entry which is preliminary data.</text>
</comment>
<dbReference type="Proteomes" id="UP000628854">
    <property type="component" value="Unassembled WGS sequence"/>
</dbReference>
<accession>A0ABQ1JUI4</accession>
<feature type="domain" description="Amine oxidase" evidence="1">
    <location>
        <begin position="107"/>
        <end position="283"/>
    </location>
</feature>
<protein>
    <submittedName>
        <fullName evidence="2">FAD-dependent oxidoreductase</fullName>
    </submittedName>
</protein>
<gene>
    <name evidence="2" type="ORF">GCM10011503_29020</name>
</gene>